<proteinExistence type="inferred from homology"/>
<dbReference type="PRINTS" id="PR00081">
    <property type="entry name" value="GDHRDH"/>
</dbReference>
<evidence type="ECO:0000313" key="4">
    <source>
        <dbReference type="EMBL" id="KAI8578365.1"/>
    </source>
</evidence>
<dbReference type="PRINTS" id="PR00080">
    <property type="entry name" value="SDRFAMILY"/>
</dbReference>
<reference evidence="4" key="1">
    <citation type="submission" date="2021-06" db="EMBL/GenBank/DDBJ databases">
        <authorList>
            <consortium name="DOE Joint Genome Institute"/>
            <person name="Mondo S.J."/>
            <person name="Amses K.R."/>
            <person name="Simmons D.R."/>
            <person name="Longcore J.E."/>
            <person name="Seto K."/>
            <person name="Alves G.H."/>
            <person name="Bonds A.E."/>
            <person name="Quandt C.A."/>
            <person name="Davis W.J."/>
            <person name="Chang Y."/>
            <person name="Letcher P.M."/>
            <person name="Powell M.J."/>
            <person name="Kuo A."/>
            <person name="Labutti K."/>
            <person name="Pangilinan J."/>
            <person name="Andreopoulos W."/>
            <person name="Tritt A."/>
            <person name="Riley R."/>
            <person name="Hundley H."/>
            <person name="Johnson J."/>
            <person name="Lipzen A."/>
            <person name="Barry K."/>
            <person name="Berbee M.L."/>
            <person name="Buchler N.E."/>
            <person name="Grigoriev I.V."/>
            <person name="Spatafora J.W."/>
            <person name="Stajich J.E."/>
            <person name="James T.Y."/>
        </authorList>
    </citation>
    <scope>NUCLEOTIDE SEQUENCE</scope>
    <source>
        <strain evidence="4">AG</strain>
    </source>
</reference>
<dbReference type="Proteomes" id="UP001206595">
    <property type="component" value="Unassembled WGS sequence"/>
</dbReference>
<accession>A0AAD5E9Z2</accession>
<comment type="similarity">
    <text evidence="1">Belongs to the short-chain dehydrogenases/reductases (SDR) family.</text>
</comment>
<dbReference type="InterPro" id="IPR052178">
    <property type="entry name" value="Sec_Metab_Biosynth_SDR"/>
</dbReference>
<dbReference type="SUPFAM" id="SSF51735">
    <property type="entry name" value="NAD(P)-binding Rossmann-fold domains"/>
    <property type="match status" value="1"/>
</dbReference>
<gene>
    <name evidence="4" type="ORF">K450DRAFT_247548</name>
</gene>
<name>A0AAD5E9Z2_UMBRA</name>
<evidence type="ECO:0000256" key="2">
    <source>
        <dbReference type="ARBA" id="ARBA00022857"/>
    </source>
</evidence>
<keyword evidence="5" id="KW-1185">Reference proteome</keyword>
<dbReference type="PROSITE" id="PS00061">
    <property type="entry name" value="ADH_SHORT"/>
    <property type="match status" value="1"/>
</dbReference>
<organism evidence="4 5">
    <name type="scientific">Umbelopsis ramanniana AG</name>
    <dbReference type="NCBI Taxonomy" id="1314678"/>
    <lineage>
        <taxon>Eukaryota</taxon>
        <taxon>Fungi</taxon>
        <taxon>Fungi incertae sedis</taxon>
        <taxon>Mucoromycota</taxon>
        <taxon>Mucoromycotina</taxon>
        <taxon>Umbelopsidomycetes</taxon>
        <taxon>Umbelopsidales</taxon>
        <taxon>Umbelopsidaceae</taxon>
        <taxon>Umbelopsis</taxon>
    </lineage>
</organism>
<dbReference type="Gene3D" id="3.40.50.720">
    <property type="entry name" value="NAD(P)-binding Rossmann-like Domain"/>
    <property type="match status" value="1"/>
</dbReference>
<reference evidence="4" key="2">
    <citation type="journal article" date="2022" name="Proc. Natl. Acad. Sci. U.S.A.">
        <title>Diploid-dominant life cycles characterize the early evolution of Fungi.</title>
        <authorList>
            <person name="Amses K.R."/>
            <person name="Simmons D.R."/>
            <person name="Longcore J.E."/>
            <person name="Mondo S.J."/>
            <person name="Seto K."/>
            <person name="Jeronimo G.H."/>
            <person name="Bonds A.E."/>
            <person name="Quandt C.A."/>
            <person name="Davis W.J."/>
            <person name="Chang Y."/>
            <person name="Federici B.A."/>
            <person name="Kuo A."/>
            <person name="LaButti K."/>
            <person name="Pangilinan J."/>
            <person name="Andreopoulos W."/>
            <person name="Tritt A."/>
            <person name="Riley R."/>
            <person name="Hundley H."/>
            <person name="Johnson J."/>
            <person name="Lipzen A."/>
            <person name="Barry K."/>
            <person name="Lang B.F."/>
            <person name="Cuomo C.A."/>
            <person name="Buchler N.E."/>
            <person name="Grigoriev I.V."/>
            <person name="Spatafora J.W."/>
            <person name="Stajich J.E."/>
            <person name="James T.Y."/>
        </authorList>
    </citation>
    <scope>NUCLEOTIDE SEQUENCE</scope>
    <source>
        <strain evidence="4">AG</strain>
    </source>
</reference>
<dbReference type="Pfam" id="PF13561">
    <property type="entry name" value="adh_short_C2"/>
    <property type="match status" value="1"/>
</dbReference>
<dbReference type="FunFam" id="3.40.50.720:FF:000084">
    <property type="entry name" value="Short-chain dehydrogenase reductase"/>
    <property type="match status" value="1"/>
</dbReference>
<dbReference type="PANTHER" id="PTHR43618">
    <property type="entry name" value="7-ALPHA-HYDROXYSTEROID DEHYDROGENASE"/>
    <property type="match status" value="1"/>
</dbReference>
<dbReference type="RefSeq" id="XP_051443369.1">
    <property type="nucleotide sequence ID" value="XM_051590083.1"/>
</dbReference>
<sequence>MIDLTLSLLSIMNINQLFSVKDKVVLVTGGSRGIGEMIATGFVQGGAKVYISSRSAQACDEVAEKLNKLGPGSCIPIPADLQKSEDVKRLAAEIGKREKHLDVLVNNAGATWGSPIEEYPDAAFSKVMNLNVKSIFTLTQACLPLLEAKATADVPSRVINIGSINGINIPAHETYAYSASKAAVHQLTKHLAGKLGHRHITVNAIAPGSFQSKMMKETLEKFGDIIVASVPVGRIGSPEDIAGTAIYLSSRAGQYTNGAVIVVDGGVIVSAKM</sequence>
<keyword evidence="2" id="KW-0521">NADP</keyword>
<dbReference type="GeneID" id="75915427"/>
<dbReference type="InterPro" id="IPR002347">
    <property type="entry name" value="SDR_fam"/>
</dbReference>
<dbReference type="EMBL" id="MU620930">
    <property type="protein sequence ID" value="KAI8578365.1"/>
    <property type="molecule type" value="Genomic_DNA"/>
</dbReference>
<dbReference type="GO" id="GO:0016491">
    <property type="term" value="F:oxidoreductase activity"/>
    <property type="evidence" value="ECO:0007669"/>
    <property type="project" value="UniProtKB-KW"/>
</dbReference>
<dbReference type="PANTHER" id="PTHR43618:SF17">
    <property type="entry name" value="RHAMNOLIPIDS BIOSYNTHESIS 3-OXOACYL-[ACYL-CARRIER-PROTEIN] REDUCTASE"/>
    <property type="match status" value="1"/>
</dbReference>
<protein>
    <recommendedName>
        <fullName evidence="6">NAD(P)-binding protein</fullName>
    </recommendedName>
</protein>
<dbReference type="AlphaFoldDB" id="A0AAD5E9Z2"/>
<dbReference type="InterPro" id="IPR036291">
    <property type="entry name" value="NAD(P)-bd_dom_sf"/>
</dbReference>
<dbReference type="InterPro" id="IPR020904">
    <property type="entry name" value="Sc_DH/Rdtase_CS"/>
</dbReference>
<evidence type="ECO:0000256" key="1">
    <source>
        <dbReference type="ARBA" id="ARBA00006484"/>
    </source>
</evidence>
<evidence type="ECO:0000256" key="3">
    <source>
        <dbReference type="ARBA" id="ARBA00023002"/>
    </source>
</evidence>
<comment type="caution">
    <text evidence="4">The sequence shown here is derived from an EMBL/GenBank/DDBJ whole genome shotgun (WGS) entry which is preliminary data.</text>
</comment>
<evidence type="ECO:0000313" key="5">
    <source>
        <dbReference type="Proteomes" id="UP001206595"/>
    </source>
</evidence>
<keyword evidence="3" id="KW-0560">Oxidoreductase</keyword>
<evidence type="ECO:0008006" key="6">
    <source>
        <dbReference type="Google" id="ProtNLM"/>
    </source>
</evidence>